<dbReference type="EMBL" id="FQUC01000006">
    <property type="protein sequence ID" value="SHF45585.1"/>
    <property type="molecule type" value="Genomic_DNA"/>
</dbReference>
<feature type="transmembrane region" description="Helical" evidence="1">
    <location>
        <begin position="379"/>
        <end position="397"/>
    </location>
</feature>
<organism evidence="2 3">
    <name type="scientific">Dysgonomonas macrotermitis</name>
    <dbReference type="NCBI Taxonomy" id="1346286"/>
    <lineage>
        <taxon>Bacteria</taxon>
        <taxon>Pseudomonadati</taxon>
        <taxon>Bacteroidota</taxon>
        <taxon>Bacteroidia</taxon>
        <taxon>Bacteroidales</taxon>
        <taxon>Dysgonomonadaceae</taxon>
        <taxon>Dysgonomonas</taxon>
    </lineage>
</organism>
<keyword evidence="1" id="KW-0812">Transmembrane</keyword>
<dbReference type="STRING" id="1346286.SAMN05444362_106181"/>
<gene>
    <name evidence="2" type="ORF">SAMN05444362_106181</name>
</gene>
<dbReference type="Proteomes" id="UP000184480">
    <property type="component" value="Unassembled WGS sequence"/>
</dbReference>
<feature type="transmembrane region" description="Helical" evidence="1">
    <location>
        <begin position="299"/>
        <end position="318"/>
    </location>
</feature>
<feature type="transmembrane region" description="Helical" evidence="1">
    <location>
        <begin position="12"/>
        <end position="33"/>
    </location>
</feature>
<evidence type="ECO:0000313" key="3">
    <source>
        <dbReference type="Proteomes" id="UP000184480"/>
    </source>
</evidence>
<keyword evidence="3" id="KW-1185">Reference proteome</keyword>
<dbReference type="InterPro" id="IPR010364">
    <property type="entry name" value="Uncharacterised_IM_CreD"/>
</dbReference>
<keyword evidence="1" id="KW-0472">Membrane</keyword>
<accession>A0A1M5BT19</accession>
<dbReference type="GO" id="GO:0005886">
    <property type="term" value="C:plasma membrane"/>
    <property type="evidence" value="ECO:0007669"/>
    <property type="project" value="TreeGrafter"/>
</dbReference>
<feature type="transmembrane region" description="Helical" evidence="1">
    <location>
        <begin position="348"/>
        <end position="367"/>
    </location>
</feature>
<feature type="transmembrane region" description="Helical" evidence="1">
    <location>
        <begin position="325"/>
        <end position="342"/>
    </location>
</feature>
<dbReference type="AlphaFoldDB" id="A0A1M5BT19"/>
<evidence type="ECO:0000313" key="2">
    <source>
        <dbReference type="EMBL" id="SHF45585.1"/>
    </source>
</evidence>
<dbReference type="PIRSF" id="PIRSF004548">
    <property type="entry name" value="CreD"/>
    <property type="match status" value="1"/>
</dbReference>
<feature type="transmembrane region" description="Helical" evidence="1">
    <location>
        <begin position="403"/>
        <end position="421"/>
    </location>
</feature>
<dbReference type="NCBIfam" id="NF008712">
    <property type="entry name" value="PRK11715.1-1"/>
    <property type="match status" value="1"/>
</dbReference>
<reference evidence="3" key="1">
    <citation type="submission" date="2016-11" db="EMBL/GenBank/DDBJ databases">
        <authorList>
            <person name="Varghese N."/>
            <person name="Submissions S."/>
        </authorList>
    </citation>
    <scope>NUCLEOTIDE SEQUENCE [LARGE SCALE GENOMIC DNA]</scope>
    <source>
        <strain evidence="3">DSM 27370</strain>
    </source>
</reference>
<dbReference type="OrthoDB" id="9791851at2"/>
<dbReference type="PANTHER" id="PTHR30092">
    <property type="entry name" value="INNER MEMBRANE PROTEIN CRED"/>
    <property type="match status" value="1"/>
</dbReference>
<keyword evidence="1" id="KW-1133">Transmembrane helix</keyword>
<dbReference type="Pfam" id="PF06123">
    <property type="entry name" value="CreD"/>
    <property type="match status" value="1"/>
</dbReference>
<dbReference type="PANTHER" id="PTHR30092:SF0">
    <property type="entry name" value="INNER MEMBRANE PROTEIN CRED"/>
    <property type="match status" value="1"/>
</dbReference>
<dbReference type="RefSeq" id="WP_062180038.1">
    <property type="nucleotide sequence ID" value="NZ_BBXL01000009.1"/>
</dbReference>
<evidence type="ECO:0000256" key="1">
    <source>
        <dbReference type="SAM" id="Phobius"/>
    </source>
</evidence>
<sequence>MGRLNPITKKHSITIKAVVIGILILLMLIPVSMVKSLIREREDQKESVRNEITSKWGGRQQILGPVLAIPYITGTGDKARVSYAYFLPDEYKVNGTMEPENRSRGIYEVLCYQSKMNIQGKFSYPELGKLNIASTNILWNEAFITMGIPHLQGIKNKIIFSVNGVPREIVSSVVNNDLVQSGLTIKVPIDAENKSKTYSFSLDLSLNGSNGLYFVPIGKHTSIEMKSDYKTVTFIGDLLPNKRNVDKEGFAAQWDIYDYNLNYVPAWTGSNPDLGKVTLGVDLLLPVDQYQKTMRSAKYAIMFIALTFLVFFMVELLNHKQIHPVQYLLVSLALVLFYSLLLSLSEQIGFGLAYIISAFAVVALIASYSYTIFKEVKRAVVVGIFLSVLYMFLYVVLQLEDMALLLGSIGLFVILAIVMFASRKINWYREE</sequence>
<proteinExistence type="predicted"/>
<protein>
    <submittedName>
        <fullName evidence="2">Inner membrane protein</fullName>
    </submittedName>
</protein>
<name>A0A1M5BT19_9BACT</name>